<evidence type="ECO:0000256" key="1">
    <source>
        <dbReference type="ARBA" id="ARBA00022553"/>
    </source>
</evidence>
<evidence type="ECO:0000313" key="6">
    <source>
        <dbReference type="EMBL" id="NCD69637.1"/>
    </source>
</evidence>
<dbReference type="EMBL" id="WWEO01000041">
    <property type="protein sequence ID" value="NCD69637.1"/>
    <property type="molecule type" value="Genomic_DNA"/>
</dbReference>
<evidence type="ECO:0000256" key="2">
    <source>
        <dbReference type="ARBA" id="ARBA00023125"/>
    </source>
</evidence>
<dbReference type="RefSeq" id="WP_166585594.1">
    <property type="nucleotide sequence ID" value="NZ_WWEO01000041.1"/>
</dbReference>
<sequence length="216" mass="23800">MINILLVEDHKIVRNGVRSLLEKDPGFNITGEAANGIDILQMLDAGTEADIILADINMPGLSGLELIAELKKTTHKAKVIVLTMLDHERYVAKAFKAGAMGYLLKNTGPDELIFAIKHVHTGGKYLFSELAVKLLDRLSNGRDIMILDNPSDIDFSKRETEILTLIAEGFTNQEIADKLFTSKRTIEGHRQSMIDKTGTRNTAALVRFALLNGVIS</sequence>
<evidence type="ECO:0000259" key="5">
    <source>
        <dbReference type="PROSITE" id="PS50110"/>
    </source>
</evidence>
<dbReference type="InterPro" id="IPR001789">
    <property type="entry name" value="Sig_transdc_resp-reg_receiver"/>
</dbReference>
<dbReference type="Proteomes" id="UP000638732">
    <property type="component" value="Unassembled WGS sequence"/>
</dbReference>
<dbReference type="PANTHER" id="PTHR43214">
    <property type="entry name" value="TWO-COMPONENT RESPONSE REGULATOR"/>
    <property type="match status" value="1"/>
</dbReference>
<dbReference type="InterPro" id="IPR058245">
    <property type="entry name" value="NreC/VraR/RcsB-like_REC"/>
</dbReference>
<dbReference type="CDD" id="cd17535">
    <property type="entry name" value="REC_NarL-like"/>
    <property type="match status" value="1"/>
</dbReference>
<dbReference type="PROSITE" id="PS50110">
    <property type="entry name" value="RESPONSE_REGULATORY"/>
    <property type="match status" value="1"/>
</dbReference>
<dbReference type="InterPro" id="IPR016032">
    <property type="entry name" value="Sig_transdc_resp-reg_C-effctor"/>
</dbReference>
<dbReference type="SMART" id="SM00421">
    <property type="entry name" value="HTH_LUXR"/>
    <property type="match status" value="1"/>
</dbReference>
<keyword evidence="1 3" id="KW-0597">Phosphoprotein</keyword>
<dbReference type="SMART" id="SM00448">
    <property type="entry name" value="REC"/>
    <property type="match status" value="1"/>
</dbReference>
<feature type="domain" description="Response regulatory" evidence="5">
    <location>
        <begin position="3"/>
        <end position="120"/>
    </location>
</feature>
<dbReference type="AlphaFoldDB" id="A0A966DTR9"/>
<feature type="modified residue" description="4-aspartylphosphate" evidence="3">
    <location>
        <position position="55"/>
    </location>
</feature>
<keyword evidence="7" id="KW-1185">Reference proteome</keyword>
<organism evidence="6 7">
    <name type="scientific">Mucilaginibacter agri</name>
    <dbReference type="NCBI Taxonomy" id="2695265"/>
    <lineage>
        <taxon>Bacteria</taxon>
        <taxon>Pseudomonadati</taxon>
        <taxon>Bacteroidota</taxon>
        <taxon>Sphingobacteriia</taxon>
        <taxon>Sphingobacteriales</taxon>
        <taxon>Sphingobacteriaceae</taxon>
        <taxon>Mucilaginibacter</taxon>
    </lineage>
</organism>
<evidence type="ECO:0000259" key="4">
    <source>
        <dbReference type="PROSITE" id="PS50043"/>
    </source>
</evidence>
<dbReference type="PROSITE" id="PS50043">
    <property type="entry name" value="HTH_LUXR_2"/>
    <property type="match status" value="1"/>
</dbReference>
<dbReference type="PRINTS" id="PR00038">
    <property type="entry name" value="HTHLUXR"/>
</dbReference>
<evidence type="ECO:0000256" key="3">
    <source>
        <dbReference type="PROSITE-ProRule" id="PRU00169"/>
    </source>
</evidence>
<dbReference type="GO" id="GO:0003677">
    <property type="term" value="F:DNA binding"/>
    <property type="evidence" value="ECO:0007669"/>
    <property type="project" value="UniProtKB-KW"/>
</dbReference>
<evidence type="ECO:0000313" key="7">
    <source>
        <dbReference type="Proteomes" id="UP000638732"/>
    </source>
</evidence>
<dbReference type="InterPro" id="IPR039420">
    <property type="entry name" value="WalR-like"/>
</dbReference>
<feature type="domain" description="HTH luxR-type" evidence="4">
    <location>
        <begin position="148"/>
        <end position="213"/>
    </location>
</feature>
<dbReference type="Gene3D" id="3.40.50.2300">
    <property type="match status" value="1"/>
</dbReference>
<keyword evidence="2" id="KW-0238">DNA-binding</keyword>
<proteinExistence type="predicted"/>
<dbReference type="SUPFAM" id="SSF46894">
    <property type="entry name" value="C-terminal effector domain of the bipartite response regulators"/>
    <property type="match status" value="1"/>
</dbReference>
<dbReference type="InterPro" id="IPR000792">
    <property type="entry name" value="Tscrpt_reg_LuxR_C"/>
</dbReference>
<gene>
    <name evidence="6" type="ORF">GSY63_09745</name>
</gene>
<dbReference type="SUPFAM" id="SSF52172">
    <property type="entry name" value="CheY-like"/>
    <property type="match status" value="1"/>
</dbReference>
<dbReference type="Pfam" id="PF00072">
    <property type="entry name" value="Response_reg"/>
    <property type="match status" value="1"/>
</dbReference>
<protein>
    <submittedName>
        <fullName evidence="6">Response regulator</fullName>
    </submittedName>
</protein>
<dbReference type="GO" id="GO:0000160">
    <property type="term" value="P:phosphorelay signal transduction system"/>
    <property type="evidence" value="ECO:0007669"/>
    <property type="project" value="InterPro"/>
</dbReference>
<name>A0A966DTR9_9SPHI</name>
<reference evidence="6" key="2">
    <citation type="submission" date="2020-10" db="EMBL/GenBank/DDBJ databases">
        <title>Mucilaginibacter sp. nov., isolated from soil.</title>
        <authorList>
            <person name="Jeon C.O."/>
        </authorList>
    </citation>
    <scope>NUCLEOTIDE SEQUENCE</scope>
    <source>
        <strain evidence="6">R11</strain>
    </source>
</reference>
<dbReference type="Pfam" id="PF00196">
    <property type="entry name" value="GerE"/>
    <property type="match status" value="1"/>
</dbReference>
<dbReference type="CDD" id="cd06170">
    <property type="entry name" value="LuxR_C_like"/>
    <property type="match status" value="1"/>
</dbReference>
<accession>A0A966DTR9</accession>
<reference evidence="6" key="1">
    <citation type="submission" date="2020-01" db="EMBL/GenBank/DDBJ databases">
        <authorList>
            <person name="Seo Y.L."/>
        </authorList>
    </citation>
    <scope>NUCLEOTIDE SEQUENCE</scope>
    <source>
        <strain evidence="6">R11</strain>
    </source>
</reference>
<dbReference type="GO" id="GO:0006355">
    <property type="term" value="P:regulation of DNA-templated transcription"/>
    <property type="evidence" value="ECO:0007669"/>
    <property type="project" value="InterPro"/>
</dbReference>
<dbReference type="InterPro" id="IPR011006">
    <property type="entry name" value="CheY-like_superfamily"/>
</dbReference>
<comment type="caution">
    <text evidence="6">The sequence shown here is derived from an EMBL/GenBank/DDBJ whole genome shotgun (WGS) entry which is preliminary data.</text>
</comment>
<dbReference type="PANTHER" id="PTHR43214:SF43">
    <property type="entry name" value="TWO-COMPONENT RESPONSE REGULATOR"/>
    <property type="match status" value="1"/>
</dbReference>